<evidence type="ECO:0000259" key="9">
    <source>
        <dbReference type="Pfam" id="PF12950"/>
    </source>
</evidence>
<keyword evidence="4" id="KW-0949">S-adenosyl-L-methionine</keyword>
<dbReference type="PANTHER" id="PTHR33841">
    <property type="entry name" value="DNA METHYLTRANSFERASE YEEA-RELATED"/>
    <property type="match status" value="1"/>
</dbReference>
<organism evidence="10 11">
    <name type="scientific">Clostridium tetani</name>
    <dbReference type="NCBI Taxonomy" id="1513"/>
    <lineage>
        <taxon>Bacteria</taxon>
        <taxon>Bacillati</taxon>
        <taxon>Bacillota</taxon>
        <taxon>Clostridia</taxon>
        <taxon>Eubacteriales</taxon>
        <taxon>Clostridiaceae</taxon>
        <taxon>Clostridium</taxon>
    </lineage>
</organism>
<evidence type="ECO:0000259" key="8">
    <source>
        <dbReference type="Pfam" id="PF07669"/>
    </source>
</evidence>
<dbReference type="Pfam" id="PF07669">
    <property type="entry name" value="Eco57I"/>
    <property type="match status" value="1"/>
</dbReference>
<dbReference type="Proteomes" id="UP000290273">
    <property type="component" value="Unassembled WGS sequence"/>
</dbReference>
<dbReference type="EMBL" id="QMAU01000034">
    <property type="protein sequence ID" value="RXI56368.1"/>
    <property type="molecule type" value="Genomic_DNA"/>
</dbReference>
<keyword evidence="6" id="KW-0238">DNA-binding</keyword>
<dbReference type="GO" id="GO:0008168">
    <property type="term" value="F:methyltransferase activity"/>
    <property type="evidence" value="ECO:0007669"/>
    <property type="project" value="UniProtKB-KW"/>
</dbReference>
<evidence type="ECO:0000256" key="2">
    <source>
        <dbReference type="ARBA" id="ARBA00022603"/>
    </source>
</evidence>
<feature type="domain" description="TaqI-like C-terminal specificity" evidence="9">
    <location>
        <begin position="426"/>
        <end position="564"/>
    </location>
</feature>
<dbReference type="Gene3D" id="3.40.50.150">
    <property type="entry name" value="Vaccinia Virus protein VP39"/>
    <property type="match status" value="1"/>
</dbReference>
<protein>
    <recommendedName>
        <fullName evidence="1">site-specific DNA-methyltransferase (adenine-specific)</fullName>
        <ecNumber evidence="1">2.1.1.72</ecNumber>
    </recommendedName>
</protein>
<evidence type="ECO:0000313" key="10">
    <source>
        <dbReference type="EMBL" id="RXI56368.1"/>
    </source>
</evidence>
<keyword evidence="2 10" id="KW-0489">Methyltransferase</keyword>
<comment type="catalytic activity">
    <reaction evidence="7">
        <text>a 2'-deoxyadenosine in DNA + S-adenosyl-L-methionine = an N(6)-methyl-2'-deoxyadenosine in DNA + S-adenosyl-L-homocysteine + H(+)</text>
        <dbReference type="Rhea" id="RHEA:15197"/>
        <dbReference type="Rhea" id="RHEA-COMP:12418"/>
        <dbReference type="Rhea" id="RHEA-COMP:12419"/>
        <dbReference type="ChEBI" id="CHEBI:15378"/>
        <dbReference type="ChEBI" id="CHEBI:57856"/>
        <dbReference type="ChEBI" id="CHEBI:59789"/>
        <dbReference type="ChEBI" id="CHEBI:90615"/>
        <dbReference type="ChEBI" id="CHEBI:90616"/>
        <dbReference type="EC" id="2.1.1.72"/>
    </reaction>
</comment>
<evidence type="ECO:0000256" key="6">
    <source>
        <dbReference type="ARBA" id="ARBA00023125"/>
    </source>
</evidence>
<evidence type="ECO:0000256" key="4">
    <source>
        <dbReference type="ARBA" id="ARBA00022691"/>
    </source>
</evidence>
<evidence type="ECO:0000256" key="1">
    <source>
        <dbReference type="ARBA" id="ARBA00011900"/>
    </source>
</evidence>
<keyword evidence="3" id="KW-0808">Transferase</keyword>
<dbReference type="Pfam" id="PF12950">
    <property type="entry name" value="TaqI_C"/>
    <property type="match status" value="1"/>
</dbReference>
<accession>A0ABY0EPD7</accession>
<dbReference type="GO" id="GO:0032259">
    <property type="term" value="P:methylation"/>
    <property type="evidence" value="ECO:0007669"/>
    <property type="project" value="UniProtKB-KW"/>
</dbReference>
<comment type="caution">
    <text evidence="10">The sequence shown here is derived from an EMBL/GenBank/DDBJ whole genome shotgun (WGS) entry which is preliminary data.</text>
</comment>
<dbReference type="PRINTS" id="PR00507">
    <property type="entry name" value="N12N6MTFRASE"/>
</dbReference>
<reference evidence="10 11" key="1">
    <citation type="submission" date="2018-06" db="EMBL/GenBank/DDBJ databases">
        <title>Genome conservation of Clostridium tetani.</title>
        <authorList>
            <person name="Bruggemann H."/>
            <person name="Popoff M.R."/>
        </authorList>
    </citation>
    <scope>NUCLEOTIDE SEQUENCE [LARGE SCALE GENOMIC DNA]</scope>
    <source>
        <strain evidence="10 11">63.05</strain>
    </source>
</reference>
<gene>
    <name evidence="10" type="ORF">DP131_07420</name>
</gene>
<proteinExistence type="predicted"/>
<evidence type="ECO:0000256" key="7">
    <source>
        <dbReference type="ARBA" id="ARBA00047942"/>
    </source>
</evidence>
<evidence type="ECO:0000313" key="11">
    <source>
        <dbReference type="Proteomes" id="UP000290273"/>
    </source>
</evidence>
<dbReference type="SUPFAM" id="SSF53335">
    <property type="entry name" value="S-adenosyl-L-methionine-dependent methyltransferases"/>
    <property type="match status" value="1"/>
</dbReference>
<evidence type="ECO:0000256" key="5">
    <source>
        <dbReference type="ARBA" id="ARBA00022747"/>
    </source>
</evidence>
<dbReference type="InterPro" id="IPR050953">
    <property type="entry name" value="N4_N6_ade-DNA_methylase"/>
</dbReference>
<sequence length="601" mass="71771">MLYFILCYTKNNILGEIYMSMINFLKDIEDLYNVIVQPIDNIYKNTALESCRKKYNLKKNELIRDFYILNMGKKNGVVYTTEEISNYLVKNTIKKEDIINNPYIKIIDPSSGCGNIIFAIFDYLVNIYVKSLDEINKKNNLELSIGNIKNHIVKNNLHVIDIDNLALKILVIDFFYKNNIIFSNIQNKDFLTDDIEGKFNIFIGNPPYIGHKDIEKEYFKNIKENYGEIYINKSDLSYCFFKGSFDKGKDNCKITFITSRYFLESESGKNLRKYIANNFYINRIVDFYGIRPFKNVGIDPCIIFLTKKDKNNIYNKGKVEILKPSRSNYKKEEFIKSIIYDKDVKHRGILKEAEEFKKDRWLLIDNKELNILKKIENKCKISLKEICNSYQGIISGCDKAFIVNIEDIQNKGLEKTIIKPWIKSSHIKRSGIESKDMFLIYSNEIDDEKKYPNIIKHLYKYVDKLKNRRECRKEIRKWYELQWGRKKEIFESEKIIFPYKSKDNIFVLDRGNYFSADVYCMFIKEDTNYDYEFLIRILNSKIYQFYFQCFGKKLGENLYEYYPNTVMEMKIPKYFKKGFSEEELYDYFNLTEEEKEIIINE</sequence>
<name>A0ABY0EPD7_CLOTA</name>
<dbReference type="EC" id="2.1.1.72" evidence="1"/>
<evidence type="ECO:0000256" key="3">
    <source>
        <dbReference type="ARBA" id="ARBA00022679"/>
    </source>
</evidence>
<dbReference type="InterPro" id="IPR029063">
    <property type="entry name" value="SAM-dependent_MTases_sf"/>
</dbReference>
<dbReference type="InterPro" id="IPR011639">
    <property type="entry name" value="MethylTrfase_TaqI-like_dom"/>
</dbReference>
<feature type="domain" description="Type II methyltransferase M.TaqI-like" evidence="8">
    <location>
        <begin position="155"/>
        <end position="290"/>
    </location>
</feature>
<dbReference type="PANTHER" id="PTHR33841:SF6">
    <property type="entry name" value="TYPE II METHYLTRANSFERASE M.HINDII"/>
    <property type="match status" value="1"/>
</dbReference>
<dbReference type="InterPro" id="IPR025931">
    <property type="entry name" value="TaqI_C"/>
</dbReference>
<keyword evidence="5" id="KW-0680">Restriction system</keyword>